<proteinExistence type="predicted"/>
<sequence length="403" mass="44433">MNKIGVIGGGAAGFFAAIHAAVSGHKVIIFEKTSKILSKVKVSGGGRCNVTNDCYEISNLIKGYPRGNKFLKKSFQHFNVKDTITWFEDRGVQLKIEPDGRVFPVSDNSASIIEVLVNESRKYKVEILKHHSIDAVVFRNQTFELEAGQKSYTVDKLVVSMGGSPKPEAYDFIRKLGHSVISPIPSLFTFNLPDEPITQLKGISLPDSMIRLEGSKLSYSGPLLITHWGISGPAVLKLSAFGAAFLHDKAYKAVALIRWRHDFTEEGLRQDLFAFREGHPKKKIASNPMFNLPARLWGFLVGQSGIAASASWRDSSKKEVNKLVEYLFKYPLNICGKTTFKEEFVTAGGVCLEEVNPHTMESRMVPGLFFAGEVLNMDGITGGYNFQAAWTTGYLAGINASND</sequence>
<dbReference type="InterPro" id="IPR023166">
    <property type="entry name" value="BaiN-like_dom_sf"/>
</dbReference>
<feature type="domain" description="RsdA/BaiN/AoA(So)-like insert" evidence="5">
    <location>
        <begin position="185"/>
        <end position="345"/>
    </location>
</feature>
<dbReference type="PANTHER" id="PTHR42887">
    <property type="entry name" value="OS12G0638800 PROTEIN"/>
    <property type="match status" value="1"/>
</dbReference>
<dbReference type="PRINTS" id="PR00411">
    <property type="entry name" value="PNDRDTASEI"/>
</dbReference>
<dbReference type="Gene3D" id="2.40.30.10">
    <property type="entry name" value="Translation factors"/>
    <property type="match status" value="1"/>
</dbReference>
<dbReference type="Gene3D" id="3.50.50.60">
    <property type="entry name" value="FAD/NAD(P)-binding domain"/>
    <property type="match status" value="1"/>
</dbReference>
<dbReference type="InterPro" id="IPR036188">
    <property type="entry name" value="FAD/NAD-bd_sf"/>
</dbReference>
<evidence type="ECO:0000256" key="3">
    <source>
        <dbReference type="ARBA" id="ARBA00022827"/>
    </source>
</evidence>
<protein>
    <submittedName>
        <fullName evidence="6">NAD(P)/FAD-dependent oxidoreductase</fullName>
    </submittedName>
</protein>
<dbReference type="InterPro" id="IPR055178">
    <property type="entry name" value="RsdA/BaiN/AoA(So)-like_dom"/>
</dbReference>
<dbReference type="InterPro" id="IPR057661">
    <property type="entry name" value="RsdA/BaiN/AoA(So)_Rossmann"/>
</dbReference>
<comment type="caution">
    <text evidence="6">The sequence shown here is derived from an EMBL/GenBank/DDBJ whole genome shotgun (WGS) entry which is preliminary data.</text>
</comment>
<evidence type="ECO:0000259" key="4">
    <source>
        <dbReference type="Pfam" id="PF03486"/>
    </source>
</evidence>
<dbReference type="PANTHER" id="PTHR42887:SF2">
    <property type="entry name" value="OS12G0638800 PROTEIN"/>
    <property type="match status" value="1"/>
</dbReference>
<dbReference type="NCBIfam" id="TIGR00275">
    <property type="entry name" value="aminoacetone oxidase family FAD-binding enzyme"/>
    <property type="match status" value="1"/>
</dbReference>
<dbReference type="Gene3D" id="1.10.8.260">
    <property type="entry name" value="HI0933 insert domain-like"/>
    <property type="match status" value="1"/>
</dbReference>
<dbReference type="SUPFAM" id="SSF51905">
    <property type="entry name" value="FAD/NAD(P)-binding domain"/>
    <property type="match status" value="1"/>
</dbReference>
<keyword evidence="3" id="KW-0274">FAD</keyword>
<keyword evidence="7" id="KW-1185">Reference proteome</keyword>
<reference evidence="7" key="1">
    <citation type="journal article" date="2019" name="Int. J. Syst. Evol. Microbiol.">
        <title>The Global Catalogue of Microorganisms (GCM) 10K type strain sequencing project: providing services to taxonomists for standard genome sequencing and annotation.</title>
        <authorList>
            <consortium name="The Broad Institute Genomics Platform"/>
            <consortium name="The Broad Institute Genome Sequencing Center for Infectious Disease"/>
            <person name="Wu L."/>
            <person name="Ma J."/>
        </authorList>
    </citation>
    <scope>NUCLEOTIDE SEQUENCE [LARGE SCALE GENOMIC DNA]</scope>
    <source>
        <strain evidence="7">CGMCC 4.7466</strain>
    </source>
</reference>
<dbReference type="EMBL" id="JBHSJJ010000004">
    <property type="protein sequence ID" value="MFC4871982.1"/>
    <property type="molecule type" value="Genomic_DNA"/>
</dbReference>
<dbReference type="RefSeq" id="WP_377063963.1">
    <property type="nucleotide sequence ID" value="NZ_JBHSJJ010000004.1"/>
</dbReference>
<dbReference type="Pfam" id="PF03486">
    <property type="entry name" value="HI0933_like"/>
    <property type="match status" value="1"/>
</dbReference>
<comment type="cofactor">
    <cofactor evidence="1">
        <name>FAD</name>
        <dbReference type="ChEBI" id="CHEBI:57692"/>
    </cofactor>
</comment>
<feature type="domain" description="RsdA/BaiN/AoA(So)-like Rossmann fold-like" evidence="4">
    <location>
        <begin position="4"/>
        <end position="397"/>
    </location>
</feature>
<gene>
    <name evidence="6" type="ORF">ACFPFU_09805</name>
</gene>
<dbReference type="Pfam" id="PF22780">
    <property type="entry name" value="HI0933_like_1st"/>
    <property type="match status" value="1"/>
</dbReference>
<dbReference type="InterPro" id="IPR004792">
    <property type="entry name" value="BaiN-like"/>
</dbReference>
<accession>A0ABV9T0I5</accession>
<evidence type="ECO:0000313" key="6">
    <source>
        <dbReference type="EMBL" id="MFC4871982.1"/>
    </source>
</evidence>
<evidence type="ECO:0000259" key="5">
    <source>
        <dbReference type="Pfam" id="PF22780"/>
    </source>
</evidence>
<dbReference type="SUPFAM" id="SSF160996">
    <property type="entry name" value="HI0933 insert domain-like"/>
    <property type="match status" value="1"/>
</dbReference>
<evidence type="ECO:0000256" key="2">
    <source>
        <dbReference type="ARBA" id="ARBA00022630"/>
    </source>
</evidence>
<keyword evidence="2" id="KW-0285">Flavoprotein</keyword>
<name>A0ABV9T0I5_9BACT</name>
<evidence type="ECO:0000256" key="1">
    <source>
        <dbReference type="ARBA" id="ARBA00001974"/>
    </source>
</evidence>
<evidence type="ECO:0000313" key="7">
    <source>
        <dbReference type="Proteomes" id="UP001595818"/>
    </source>
</evidence>
<organism evidence="6 7">
    <name type="scientific">Negadavirga shengliensis</name>
    <dbReference type="NCBI Taxonomy" id="1389218"/>
    <lineage>
        <taxon>Bacteria</taxon>
        <taxon>Pseudomonadati</taxon>
        <taxon>Bacteroidota</taxon>
        <taxon>Cytophagia</taxon>
        <taxon>Cytophagales</taxon>
        <taxon>Cyclobacteriaceae</taxon>
        <taxon>Negadavirga</taxon>
    </lineage>
</organism>
<dbReference type="Proteomes" id="UP001595818">
    <property type="component" value="Unassembled WGS sequence"/>
</dbReference>